<dbReference type="PANTHER" id="PTHR43459">
    <property type="entry name" value="ENOYL-COA HYDRATASE"/>
    <property type="match status" value="1"/>
</dbReference>
<evidence type="ECO:0000313" key="4">
    <source>
        <dbReference type="EMBL" id="RSZ44863.1"/>
    </source>
</evidence>
<dbReference type="Gene3D" id="3.90.226.10">
    <property type="entry name" value="2-enoyl-CoA Hydratase, Chain A, domain 1"/>
    <property type="match status" value="1"/>
</dbReference>
<evidence type="ECO:0000313" key="3">
    <source>
        <dbReference type="EMBL" id="RRH91599.1"/>
    </source>
</evidence>
<comment type="similarity">
    <text evidence="1 2">Belongs to the enoyl-CoA hydratase/isomerase family.</text>
</comment>
<dbReference type="Proteomes" id="UP000271590">
    <property type="component" value="Unassembled WGS sequence"/>
</dbReference>
<dbReference type="Gene3D" id="1.10.12.10">
    <property type="entry name" value="Lyase 2-enoyl-coa Hydratase, Chain A, domain 2"/>
    <property type="match status" value="1"/>
</dbReference>
<comment type="caution">
    <text evidence="3">The sequence shown here is derived from an EMBL/GenBank/DDBJ whole genome shotgun (WGS) entry which is preliminary data.</text>
</comment>
<dbReference type="InterPro" id="IPR001753">
    <property type="entry name" value="Enoyl-CoA_hydra/iso"/>
</dbReference>
<dbReference type="PANTHER" id="PTHR43459:SF1">
    <property type="entry name" value="EG:BACN32G11.4 PROTEIN"/>
    <property type="match status" value="1"/>
</dbReference>
<sequence length="267" mass="27502">MPEPLVLTSNAGAVRTLSLNRPAALNSFTTELHGELMAALDLAAGDPEVRCLVLTGAGRAFCAGQDLADPSVAPDPAPGAAPKDLGHVISAYYAPLVARLRSMPVPVVAAVNGVAAGAGANIALCCDLVVAARSASFIQAFTRIGLVPDTGGTWLLPRLVGSARALGMAMLGDKLPAEEAARIGLIWQCVDDAALPETAAALAAKLAGMPTRALVATRQAMAAAQDLDLDAALAEEARIQREMGNAGDYREGVEAFRAKRAPQFKDR</sequence>
<dbReference type="Pfam" id="PF00378">
    <property type="entry name" value="ECH_1"/>
    <property type="match status" value="1"/>
</dbReference>
<dbReference type="InterPro" id="IPR029045">
    <property type="entry name" value="ClpP/crotonase-like_dom_sf"/>
</dbReference>
<name>A0A3P3EYX0_9BURK</name>
<dbReference type="PROSITE" id="PS00166">
    <property type="entry name" value="ENOYL_COA_HYDRATASE"/>
    <property type="match status" value="1"/>
</dbReference>
<reference evidence="4 5" key="2">
    <citation type="submission" date="2018-12" db="EMBL/GenBank/DDBJ databases">
        <title>The genome sequences of strain 502.</title>
        <authorList>
            <person name="Gao J."/>
            <person name="Sun J."/>
        </authorList>
    </citation>
    <scope>NUCLEOTIDE SEQUENCE [LARGE SCALE GENOMIC DNA]</scope>
    <source>
        <strain evidence="4 5">502</strain>
    </source>
</reference>
<keyword evidence="5" id="KW-1185">Reference proteome</keyword>
<dbReference type="EMBL" id="RQXU01000002">
    <property type="protein sequence ID" value="RRH91599.1"/>
    <property type="molecule type" value="Genomic_DNA"/>
</dbReference>
<protein>
    <submittedName>
        <fullName evidence="3">2-(1,2-epoxy-1,2-dihydrophenyl)acetyl-CoA isomerase</fullName>
        <ecNumber evidence="3">5.3.3.18</ecNumber>
    </submittedName>
</protein>
<dbReference type="InterPro" id="IPR014748">
    <property type="entry name" value="Enoyl-CoA_hydra_C"/>
</dbReference>
<dbReference type="InterPro" id="IPR018376">
    <property type="entry name" value="Enoyl-CoA_hyd/isom_CS"/>
</dbReference>
<dbReference type="AlphaFoldDB" id="A0A3P3EYX0"/>
<evidence type="ECO:0000256" key="2">
    <source>
        <dbReference type="RuleBase" id="RU003707"/>
    </source>
</evidence>
<dbReference type="SUPFAM" id="SSF52096">
    <property type="entry name" value="ClpP/crotonase"/>
    <property type="match status" value="1"/>
</dbReference>
<proteinExistence type="inferred from homology"/>
<evidence type="ECO:0000256" key="1">
    <source>
        <dbReference type="ARBA" id="ARBA00005254"/>
    </source>
</evidence>
<dbReference type="RefSeq" id="WP_124957351.1">
    <property type="nucleotide sequence ID" value="NZ_RQXU01000002.1"/>
</dbReference>
<organism evidence="3 6">
    <name type="scientific">Variovorax beijingensis</name>
    <dbReference type="NCBI Taxonomy" id="2496117"/>
    <lineage>
        <taxon>Bacteria</taxon>
        <taxon>Pseudomonadati</taxon>
        <taxon>Pseudomonadota</taxon>
        <taxon>Betaproteobacteria</taxon>
        <taxon>Burkholderiales</taxon>
        <taxon>Comamonadaceae</taxon>
        <taxon>Variovorax</taxon>
    </lineage>
</organism>
<dbReference type="CDD" id="cd06558">
    <property type="entry name" value="crotonase-like"/>
    <property type="match status" value="1"/>
</dbReference>
<reference evidence="3 6" key="1">
    <citation type="submission" date="2018-11" db="EMBL/GenBank/DDBJ databases">
        <title>The genome of Variovorax sp T529.</title>
        <authorList>
            <person name="Gao J."/>
        </authorList>
    </citation>
    <scope>NUCLEOTIDE SEQUENCE [LARGE SCALE GENOMIC DNA]</scope>
    <source>
        <strain evidence="3 6">T529</strain>
    </source>
</reference>
<evidence type="ECO:0000313" key="5">
    <source>
        <dbReference type="Proteomes" id="UP000271137"/>
    </source>
</evidence>
<accession>A0A3P3EYX0</accession>
<dbReference type="EMBL" id="RXFQ01000001">
    <property type="protein sequence ID" value="RSZ44863.1"/>
    <property type="molecule type" value="Genomic_DNA"/>
</dbReference>
<dbReference type="Proteomes" id="UP000271137">
    <property type="component" value="Unassembled WGS sequence"/>
</dbReference>
<keyword evidence="3" id="KW-0413">Isomerase</keyword>
<dbReference type="EC" id="5.3.3.18" evidence="3"/>
<evidence type="ECO:0000313" key="6">
    <source>
        <dbReference type="Proteomes" id="UP000271590"/>
    </source>
</evidence>
<gene>
    <name evidence="3" type="ORF">EH244_05090</name>
    <name evidence="4" type="ORF">EJO66_02520</name>
</gene>
<dbReference type="GO" id="GO:0016853">
    <property type="term" value="F:isomerase activity"/>
    <property type="evidence" value="ECO:0007669"/>
    <property type="project" value="UniProtKB-KW"/>
</dbReference>